<dbReference type="Proteomes" id="UP000887576">
    <property type="component" value="Unplaced"/>
</dbReference>
<accession>A0AC34RMC8</accession>
<evidence type="ECO:0000313" key="1">
    <source>
        <dbReference type="Proteomes" id="UP000887576"/>
    </source>
</evidence>
<reference evidence="2" key="1">
    <citation type="submission" date="2022-11" db="UniProtKB">
        <authorList>
            <consortium name="WormBaseParasite"/>
        </authorList>
    </citation>
    <scope>IDENTIFICATION</scope>
</reference>
<dbReference type="WBParaSite" id="JU765_v2.g8245.t1">
    <property type="protein sequence ID" value="JU765_v2.g8245.t1"/>
    <property type="gene ID" value="JU765_v2.g8245"/>
</dbReference>
<organism evidence="1 2">
    <name type="scientific">Panagrolaimus sp. JU765</name>
    <dbReference type="NCBI Taxonomy" id="591449"/>
    <lineage>
        <taxon>Eukaryota</taxon>
        <taxon>Metazoa</taxon>
        <taxon>Ecdysozoa</taxon>
        <taxon>Nematoda</taxon>
        <taxon>Chromadorea</taxon>
        <taxon>Rhabditida</taxon>
        <taxon>Tylenchina</taxon>
        <taxon>Panagrolaimomorpha</taxon>
        <taxon>Panagrolaimoidea</taxon>
        <taxon>Panagrolaimidae</taxon>
        <taxon>Panagrolaimus</taxon>
    </lineage>
</organism>
<evidence type="ECO:0000313" key="2">
    <source>
        <dbReference type="WBParaSite" id="JU765_v2.g8245.t1"/>
    </source>
</evidence>
<sequence length="72" mass="8194">MRFLIILLLIPFVLAKANSFCKNSILCLSDEDCKENGFAYCDIQGFVMFGCCKRPFDFPPNYDQGFPPSNTQ</sequence>
<protein>
    <submittedName>
        <fullName evidence="2">Beta-defensin</fullName>
    </submittedName>
</protein>
<proteinExistence type="predicted"/>
<name>A0AC34RMC8_9BILA</name>